<accession>A0A2V3IMT5</accession>
<evidence type="ECO:0000256" key="3">
    <source>
        <dbReference type="ARBA" id="ARBA00022771"/>
    </source>
</evidence>
<evidence type="ECO:0000313" key="8">
    <source>
        <dbReference type="Proteomes" id="UP000247409"/>
    </source>
</evidence>
<sequence>MDVADHSACEPPLVFEDGTGLFQMQQHFYPPVADVTSKASSSQQRGSGALNFSDISRPMASIGKNRRTKLEGKGSHPCPYALCQRSFSTKYNAKAHLRVHTDEKPFMCSLGCGECFKWGSSKKNHQANKCPLRRIAKAVNIQEVFGENTFTDVRSMELISMDTNFPEGPETDLSTAFSSEGRQQGVSISADNSVSRSNDLHMFEIYQKGLVVHGTSPKLVQNSHCPFVSKRAPTRNADASSRIARVREDTTNTAIPDSLIIETENNVIEGLNDPREDEQWHPVKSCGCDLPCQCCSIFQHWEINGAFF</sequence>
<dbReference type="GO" id="GO:0008270">
    <property type="term" value="F:zinc ion binding"/>
    <property type="evidence" value="ECO:0007669"/>
    <property type="project" value="UniProtKB-KW"/>
</dbReference>
<dbReference type="GO" id="GO:0000978">
    <property type="term" value="F:RNA polymerase II cis-regulatory region sequence-specific DNA binding"/>
    <property type="evidence" value="ECO:0007669"/>
    <property type="project" value="TreeGrafter"/>
</dbReference>
<dbReference type="GO" id="GO:0045944">
    <property type="term" value="P:positive regulation of transcription by RNA polymerase II"/>
    <property type="evidence" value="ECO:0007669"/>
    <property type="project" value="UniProtKB-ARBA"/>
</dbReference>
<dbReference type="OrthoDB" id="5750at2759"/>
<dbReference type="InterPro" id="IPR013087">
    <property type="entry name" value="Znf_C2H2_type"/>
</dbReference>
<dbReference type="PANTHER" id="PTHR19818:SF139">
    <property type="entry name" value="PAIR-RULE PROTEIN ODD-PAIRED"/>
    <property type="match status" value="1"/>
</dbReference>
<dbReference type="GO" id="GO:0000981">
    <property type="term" value="F:DNA-binding transcription factor activity, RNA polymerase II-specific"/>
    <property type="evidence" value="ECO:0007669"/>
    <property type="project" value="TreeGrafter"/>
</dbReference>
<evidence type="ECO:0000256" key="2">
    <source>
        <dbReference type="ARBA" id="ARBA00022737"/>
    </source>
</evidence>
<gene>
    <name evidence="7" type="ORF">BWQ96_06883</name>
</gene>
<keyword evidence="8" id="KW-1185">Reference proteome</keyword>
<dbReference type="Proteomes" id="UP000247409">
    <property type="component" value="Unassembled WGS sequence"/>
</dbReference>
<organism evidence="7 8">
    <name type="scientific">Gracilariopsis chorda</name>
    <dbReference type="NCBI Taxonomy" id="448386"/>
    <lineage>
        <taxon>Eukaryota</taxon>
        <taxon>Rhodophyta</taxon>
        <taxon>Florideophyceae</taxon>
        <taxon>Rhodymeniophycidae</taxon>
        <taxon>Gracilariales</taxon>
        <taxon>Gracilariaceae</taxon>
        <taxon>Gracilariopsis</taxon>
    </lineage>
</organism>
<evidence type="ECO:0000256" key="4">
    <source>
        <dbReference type="ARBA" id="ARBA00022833"/>
    </source>
</evidence>
<comment type="caution">
    <text evidence="7">The sequence shown here is derived from an EMBL/GenBank/DDBJ whole genome shotgun (WGS) entry which is preliminary data.</text>
</comment>
<dbReference type="EMBL" id="NBIV01000127">
    <property type="protein sequence ID" value="PXF43388.1"/>
    <property type="molecule type" value="Genomic_DNA"/>
</dbReference>
<reference evidence="7 8" key="1">
    <citation type="journal article" date="2018" name="Mol. Biol. Evol.">
        <title>Analysis of the draft genome of the red seaweed Gracilariopsis chorda provides insights into genome size evolution in Rhodophyta.</title>
        <authorList>
            <person name="Lee J."/>
            <person name="Yang E.C."/>
            <person name="Graf L."/>
            <person name="Yang J.H."/>
            <person name="Qiu H."/>
            <person name="Zel Zion U."/>
            <person name="Chan C.X."/>
            <person name="Stephens T.G."/>
            <person name="Weber A.P.M."/>
            <person name="Boo G.H."/>
            <person name="Boo S.M."/>
            <person name="Kim K.M."/>
            <person name="Shin Y."/>
            <person name="Jung M."/>
            <person name="Lee S.J."/>
            <person name="Yim H.S."/>
            <person name="Lee J.H."/>
            <person name="Bhattacharya D."/>
            <person name="Yoon H.S."/>
        </authorList>
    </citation>
    <scope>NUCLEOTIDE SEQUENCE [LARGE SCALE GENOMIC DNA]</scope>
    <source>
        <strain evidence="7 8">SKKU-2015</strain>
        <tissue evidence="7">Whole body</tissue>
    </source>
</reference>
<evidence type="ECO:0000313" key="7">
    <source>
        <dbReference type="EMBL" id="PXF43388.1"/>
    </source>
</evidence>
<dbReference type="PROSITE" id="PS50157">
    <property type="entry name" value="ZINC_FINGER_C2H2_2"/>
    <property type="match status" value="1"/>
</dbReference>
<dbReference type="STRING" id="448386.A0A2V3IMT5"/>
<evidence type="ECO:0000256" key="5">
    <source>
        <dbReference type="PROSITE-ProRule" id="PRU00042"/>
    </source>
</evidence>
<dbReference type="SUPFAM" id="SSF57667">
    <property type="entry name" value="beta-beta-alpha zinc fingers"/>
    <property type="match status" value="1"/>
</dbReference>
<evidence type="ECO:0000256" key="1">
    <source>
        <dbReference type="ARBA" id="ARBA00022723"/>
    </source>
</evidence>
<keyword evidence="1" id="KW-0479">Metal-binding</keyword>
<dbReference type="GO" id="GO:0005634">
    <property type="term" value="C:nucleus"/>
    <property type="evidence" value="ECO:0007669"/>
    <property type="project" value="UniProtKB-ARBA"/>
</dbReference>
<dbReference type="InterPro" id="IPR036236">
    <property type="entry name" value="Znf_C2H2_sf"/>
</dbReference>
<dbReference type="Gene3D" id="3.30.160.60">
    <property type="entry name" value="Classic Zinc Finger"/>
    <property type="match status" value="2"/>
</dbReference>
<dbReference type="PANTHER" id="PTHR19818">
    <property type="entry name" value="ZINC FINGER PROTEIN ZIC AND GLI"/>
    <property type="match status" value="1"/>
</dbReference>
<dbReference type="InterPro" id="IPR050329">
    <property type="entry name" value="GLI_C2H2-zinc-finger"/>
</dbReference>
<keyword evidence="2" id="KW-0677">Repeat</keyword>
<proteinExistence type="predicted"/>
<evidence type="ECO:0000259" key="6">
    <source>
        <dbReference type="PROSITE" id="PS50157"/>
    </source>
</evidence>
<feature type="domain" description="C2H2-type" evidence="6">
    <location>
        <begin position="76"/>
        <end position="105"/>
    </location>
</feature>
<dbReference type="AlphaFoldDB" id="A0A2V3IMT5"/>
<protein>
    <submittedName>
        <fullName evidence="7">C2H2 finger domain transcription factor crzA</fullName>
    </submittedName>
</protein>
<dbReference type="PROSITE" id="PS00028">
    <property type="entry name" value="ZINC_FINGER_C2H2_1"/>
    <property type="match status" value="1"/>
</dbReference>
<keyword evidence="3 5" id="KW-0863">Zinc-finger</keyword>
<keyword evidence="4" id="KW-0862">Zinc</keyword>
<name>A0A2V3IMT5_9FLOR</name>